<dbReference type="Proteomes" id="UP000039021">
    <property type="component" value="Unassembled WGS sequence"/>
</dbReference>
<comment type="caution">
    <text evidence="1">The sequence shown here is derived from an EMBL/GenBank/DDBJ whole genome shotgun (WGS) entry which is preliminary data.</text>
</comment>
<name>A0A916LBU7_MYCTX</name>
<gene>
    <name evidence="1" type="ORF">ERS007739_02528</name>
</gene>
<dbReference type="AlphaFoldDB" id="A0A916LBU7"/>
<sequence length="92" mass="9740">MCAPTVGQQCVALAQIHQPNTLGLPSRLANLACRGADHATAGSDGIQLAVVVDNQRPNQPAAPAVVHDRQHTFTAAALYRVFLDRGTFRIAP</sequence>
<protein>
    <submittedName>
        <fullName evidence="1">Uncharacterized protein</fullName>
    </submittedName>
</protein>
<proteinExistence type="predicted"/>
<evidence type="ECO:0000313" key="1">
    <source>
        <dbReference type="EMBL" id="COY38874.1"/>
    </source>
</evidence>
<reference evidence="2" key="1">
    <citation type="submission" date="2015-03" db="EMBL/GenBank/DDBJ databases">
        <authorList>
            <consortium name="Pathogen Informatics"/>
        </authorList>
    </citation>
    <scope>NUCLEOTIDE SEQUENCE [LARGE SCALE GENOMIC DNA]</scope>
    <source>
        <strain evidence="2">N09902308</strain>
    </source>
</reference>
<evidence type="ECO:0000313" key="2">
    <source>
        <dbReference type="Proteomes" id="UP000039021"/>
    </source>
</evidence>
<dbReference type="EMBL" id="CSBK01001172">
    <property type="protein sequence ID" value="COY38874.1"/>
    <property type="molecule type" value="Genomic_DNA"/>
</dbReference>
<accession>A0A916LBU7</accession>
<organism evidence="1 2">
    <name type="scientific">Mycobacterium tuberculosis</name>
    <dbReference type="NCBI Taxonomy" id="1773"/>
    <lineage>
        <taxon>Bacteria</taxon>
        <taxon>Bacillati</taxon>
        <taxon>Actinomycetota</taxon>
        <taxon>Actinomycetes</taxon>
        <taxon>Mycobacteriales</taxon>
        <taxon>Mycobacteriaceae</taxon>
        <taxon>Mycobacterium</taxon>
        <taxon>Mycobacterium tuberculosis complex</taxon>
    </lineage>
</organism>